<comment type="function">
    <text evidence="1">Core subunit of the mitochondrial membrane respiratory chain NADH dehydrogenase (Complex I) that is believed to belong to the minimal assembly required for catalysis. Complex I functions in the transfer of electrons from NADH to the respiratory chain. The immediate electron acceptor for the enzyme is believed to be ubiquinone.</text>
</comment>
<dbReference type="GO" id="GO:0008137">
    <property type="term" value="F:NADH dehydrogenase (ubiquinone) activity"/>
    <property type="evidence" value="ECO:0007669"/>
    <property type="project" value="UniProtKB-EC"/>
</dbReference>
<feature type="transmembrane region" description="Helical" evidence="18">
    <location>
        <begin position="269"/>
        <end position="289"/>
    </location>
</feature>
<dbReference type="PANTHER" id="PTHR46552:SF1">
    <property type="entry name" value="NADH-UBIQUINONE OXIDOREDUCTASE CHAIN 2"/>
    <property type="match status" value="1"/>
</dbReference>
<dbReference type="Pfam" id="PF00361">
    <property type="entry name" value="Proton_antipo_M"/>
    <property type="match status" value="1"/>
</dbReference>
<keyword evidence="10 18" id="KW-1278">Translocase</keyword>
<organism evidence="20">
    <name type="scientific">Curculionoidea sp. 6 KM-2017</name>
    <dbReference type="NCBI Taxonomy" id="2219419"/>
    <lineage>
        <taxon>Eukaryota</taxon>
        <taxon>Metazoa</taxon>
        <taxon>Ecdysozoa</taxon>
        <taxon>Arthropoda</taxon>
        <taxon>Hexapoda</taxon>
        <taxon>Insecta</taxon>
        <taxon>Pterygota</taxon>
        <taxon>Neoptera</taxon>
        <taxon>Endopterygota</taxon>
        <taxon>Coleoptera</taxon>
        <taxon>Polyphaga</taxon>
        <taxon>Cucujiformia</taxon>
    </lineage>
</organism>
<dbReference type="AlphaFoldDB" id="A0A346RIT4"/>
<keyword evidence="12 18" id="KW-1133">Transmembrane helix</keyword>
<keyword evidence="13 18" id="KW-0520">NAD</keyword>
<feature type="transmembrane region" description="Helical" evidence="18">
    <location>
        <begin position="196"/>
        <end position="216"/>
    </location>
</feature>
<evidence type="ECO:0000256" key="12">
    <source>
        <dbReference type="ARBA" id="ARBA00022989"/>
    </source>
</evidence>
<keyword evidence="15 18" id="KW-0496">Mitochondrion</keyword>
<evidence type="ECO:0000256" key="4">
    <source>
        <dbReference type="ARBA" id="ARBA00012944"/>
    </source>
</evidence>
<accession>A0A346RIT4</accession>
<comment type="catalytic activity">
    <reaction evidence="17 18">
        <text>a ubiquinone + NADH + 5 H(+)(in) = a ubiquinol + NAD(+) + 4 H(+)(out)</text>
        <dbReference type="Rhea" id="RHEA:29091"/>
        <dbReference type="Rhea" id="RHEA-COMP:9565"/>
        <dbReference type="Rhea" id="RHEA-COMP:9566"/>
        <dbReference type="ChEBI" id="CHEBI:15378"/>
        <dbReference type="ChEBI" id="CHEBI:16389"/>
        <dbReference type="ChEBI" id="CHEBI:17976"/>
        <dbReference type="ChEBI" id="CHEBI:57540"/>
        <dbReference type="ChEBI" id="CHEBI:57945"/>
        <dbReference type="EC" id="7.1.1.2"/>
    </reaction>
</comment>
<geneLocation type="mitochondrion" evidence="20"/>
<feature type="domain" description="NADH:quinone oxidoreductase/Mrp antiporter transmembrane" evidence="19">
    <location>
        <begin position="24"/>
        <end position="284"/>
    </location>
</feature>
<evidence type="ECO:0000256" key="13">
    <source>
        <dbReference type="ARBA" id="ARBA00023027"/>
    </source>
</evidence>
<evidence type="ECO:0000256" key="18">
    <source>
        <dbReference type="RuleBase" id="RU003403"/>
    </source>
</evidence>
<dbReference type="InterPro" id="IPR050175">
    <property type="entry name" value="Complex_I_Subunit_2"/>
</dbReference>
<dbReference type="EC" id="7.1.1.2" evidence="4 18"/>
<evidence type="ECO:0000256" key="5">
    <source>
        <dbReference type="ARBA" id="ARBA00021008"/>
    </source>
</evidence>
<evidence type="ECO:0000256" key="9">
    <source>
        <dbReference type="ARBA" id="ARBA00022792"/>
    </source>
</evidence>
<evidence type="ECO:0000313" key="20">
    <source>
        <dbReference type="EMBL" id="AXS65981.1"/>
    </source>
</evidence>
<keyword evidence="9 18" id="KW-0999">Mitochondrion inner membrane</keyword>
<evidence type="ECO:0000256" key="2">
    <source>
        <dbReference type="ARBA" id="ARBA00004448"/>
    </source>
</evidence>
<evidence type="ECO:0000259" key="19">
    <source>
        <dbReference type="Pfam" id="PF00361"/>
    </source>
</evidence>
<comment type="similarity">
    <text evidence="3 18">Belongs to the complex I subunit 2 family.</text>
</comment>
<dbReference type="InterPro" id="IPR003917">
    <property type="entry name" value="NADH_UbQ_OxRdtase_chain2"/>
</dbReference>
<evidence type="ECO:0000256" key="1">
    <source>
        <dbReference type="ARBA" id="ARBA00003257"/>
    </source>
</evidence>
<feature type="transmembrane region" description="Helical" evidence="18">
    <location>
        <begin position="237"/>
        <end position="257"/>
    </location>
</feature>
<dbReference type="InterPro" id="IPR001750">
    <property type="entry name" value="ND/Mrp_TM"/>
</dbReference>
<evidence type="ECO:0000256" key="11">
    <source>
        <dbReference type="ARBA" id="ARBA00022982"/>
    </source>
</evidence>
<comment type="function">
    <text evidence="18">Core subunit of the mitochondrial membrane respiratory chain NADH dehydrogenase (Complex I) which catalyzes electron transfer from NADH through the respiratory chain, using ubiquinone as an electron acceptor. Essential for the catalytic activity and assembly of complex I.</text>
</comment>
<dbReference type="GO" id="GO:0006120">
    <property type="term" value="P:mitochondrial electron transport, NADH to ubiquinone"/>
    <property type="evidence" value="ECO:0007669"/>
    <property type="project" value="InterPro"/>
</dbReference>
<evidence type="ECO:0000256" key="6">
    <source>
        <dbReference type="ARBA" id="ARBA00022448"/>
    </source>
</evidence>
<keyword evidence="6" id="KW-0813">Transport</keyword>
<evidence type="ECO:0000256" key="14">
    <source>
        <dbReference type="ARBA" id="ARBA00023075"/>
    </source>
</evidence>
<reference evidence="20" key="1">
    <citation type="journal article" date="2018" name="J. ISSAAS">
        <title>The contribution of mitochondrial metagenomics to large-scale data mining and phylogenetic analysis of Coleoptera.</title>
        <authorList>
            <person name="Miller K."/>
            <person name="Linard B."/>
            <person name="Motyka M."/>
            <person name="Bocek M."/>
            <person name="Vogler A.P."/>
        </authorList>
    </citation>
    <scope>NUCLEOTIDE SEQUENCE</scope>
</reference>
<feature type="transmembrane region" description="Helical" evidence="18">
    <location>
        <begin position="173"/>
        <end position="190"/>
    </location>
</feature>
<dbReference type="EMBL" id="MG193459">
    <property type="protein sequence ID" value="AXS65981.1"/>
    <property type="molecule type" value="Genomic_DNA"/>
</dbReference>
<dbReference type="GO" id="GO:0005743">
    <property type="term" value="C:mitochondrial inner membrane"/>
    <property type="evidence" value="ECO:0007669"/>
    <property type="project" value="UniProtKB-SubCell"/>
</dbReference>
<evidence type="ECO:0000256" key="10">
    <source>
        <dbReference type="ARBA" id="ARBA00022967"/>
    </source>
</evidence>
<feature type="transmembrane region" description="Helical" evidence="18">
    <location>
        <begin position="310"/>
        <end position="332"/>
    </location>
</feature>
<evidence type="ECO:0000256" key="7">
    <source>
        <dbReference type="ARBA" id="ARBA00022660"/>
    </source>
</evidence>
<evidence type="ECO:0000256" key="17">
    <source>
        <dbReference type="ARBA" id="ARBA00049551"/>
    </source>
</evidence>
<sequence length="336" mass="39140">MKMLHKYFFLNTLMLSTMISVSSISWFTAWMGLEINLLSMITLMKNNKNKFSTEASMKYFIVQAMASSLLLFSILLFMNSNNMKFVIPSDISLLTNTALMMKMGAAPFHFWLPEVVSGMKWNMIFILLTWQKIAPMILLFYSTYLPLYLSIIIILSSLISGIQGLNQTCIRKIMAYSSINHVSWMIASIITSLNTWTYYFIIYSLINYNIMSILNMHNIFYINQMNKLFSQNKKMKFFFMMNFLSLGGLPPFLGFLPKWISIHMLIKNNFLALSLLLIILSLISLYFYIRITLTSLTFNKSESIMKFFKITKFMNLLINFIALLSLFSSILLTKFF</sequence>
<evidence type="ECO:0000256" key="15">
    <source>
        <dbReference type="ARBA" id="ARBA00023128"/>
    </source>
</evidence>
<keyword evidence="16 18" id="KW-0472">Membrane</keyword>
<protein>
    <recommendedName>
        <fullName evidence="5 18">NADH-ubiquinone oxidoreductase chain 2</fullName>
        <ecNumber evidence="4 18">7.1.1.2</ecNumber>
    </recommendedName>
</protein>
<evidence type="ECO:0000256" key="8">
    <source>
        <dbReference type="ARBA" id="ARBA00022692"/>
    </source>
</evidence>
<proteinExistence type="inferred from homology"/>
<dbReference type="PRINTS" id="PR01436">
    <property type="entry name" value="NADHDHGNASE2"/>
</dbReference>
<feature type="transmembrane region" description="Helical" evidence="18">
    <location>
        <begin position="12"/>
        <end position="38"/>
    </location>
</feature>
<keyword evidence="7 18" id="KW-0679">Respiratory chain</keyword>
<gene>
    <name evidence="20" type="primary">nad2</name>
</gene>
<keyword evidence="8 18" id="KW-0812">Transmembrane</keyword>
<feature type="transmembrane region" description="Helical" evidence="18">
    <location>
        <begin position="59"/>
        <end position="79"/>
    </location>
</feature>
<feature type="transmembrane region" description="Helical" evidence="18">
    <location>
        <begin position="147"/>
        <end position="166"/>
    </location>
</feature>
<name>A0A346RIT4_9CUCU</name>
<evidence type="ECO:0000256" key="16">
    <source>
        <dbReference type="ARBA" id="ARBA00023136"/>
    </source>
</evidence>
<keyword evidence="14 18" id="KW-0830">Ubiquinone</keyword>
<evidence type="ECO:0000256" key="3">
    <source>
        <dbReference type="ARBA" id="ARBA00007012"/>
    </source>
</evidence>
<keyword evidence="11 18" id="KW-0249">Electron transport</keyword>
<comment type="subcellular location">
    <subcellularLocation>
        <location evidence="2 18">Mitochondrion inner membrane</location>
        <topology evidence="2 18">Multi-pass membrane protein</topology>
    </subcellularLocation>
</comment>
<dbReference type="PANTHER" id="PTHR46552">
    <property type="entry name" value="NADH-UBIQUINONE OXIDOREDUCTASE CHAIN 2"/>
    <property type="match status" value="1"/>
</dbReference>